<feature type="domain" description="Beta-lactamase-related" evidence="2">
    <location>
        <begin position="80"/>
        <end position="414"/>
    </location>
</feature>
<accession>A0A3N4V3I5</accession>
<dbReference type="SUPFAM" id="SSF56601">
    <property type="entry name" value="beta-lactamase/transpeptidase-like"/>
    <property type="match status" value="1"/>
</dbReference>
<dbReference type="EMBL" id="RKQN01000003">
    <property type="protein sequence ID" value="RPE77048.1"/>
    <property type="molecule type" value="Genomic_DNA"/>
</dbReference>
<sequence length="569" mass="62577">MEAKARGISLGRAWAAAAGLRIRVLCVARGLIRGHSRKSAAQKHAAAHAEVRRGLLLAALLPLSAWAAVPTSNPHPDPEIDAAFDAVMARYRLPGLAVGVIEQGRVTYARTAGERVAGEGAAIDRQTLFKVASNTKAMTAAVLARLVDAGKLRWDDPVTRHLPQFRMHDPWVTRNMQVRDLLIHNSGLRAGAGDLMLWPEPNAFARADVIRGLAHLVPQYSFRSRYDYDNLLYIVAGEVAAAAGGAPYEDLVRREVFEPLGMEHCRVGAWRRAETPNLAQPHMRRGERNVPVREDGETVPATTMAAAGGVRCSLDDMLAWVRAWVRPQSAPGWLSDEQRRAMTTAQMPMPLSERMREWDGSRFSAYGYGWRLADVDGTYKVSHTGTLMGMYSAVTWLPDLDVGFVILSNGEASDARTVLSQVLVKRFTRPQAKLDVAHYAALLERERAQRPAASRAPDTSSRRPLPAAGFGQAGVYRDPWFGEASICPDGGGVRFRAHKSPLLDGRLMRVGERLLVDWADPSVDAEAWLDFAPASAQGKIALTMAKVDPDADFSYDYEDLRFERVRGCD</sequence>
<dbReference type="InterPro" id="IPR001466">
    <property type="entry name" value="Beta-lactam-related"/>
</dbReference>
<dbReference type="OrthoDB" id="119951at2"/>
<gene>
    <name evidence="3" type="ORF">EDC50_2303</name>
</gene>
<dbReference type="Pfam" id="PF00144">
    <property type="entry name" value="Beta-lactamase"/>
    <property type="match status" value="1"/>
</dbReference>
<protein>
    <submittedName>
        <fullName evidence="3">CubicO group peptidase (Beta-lactamase class C family)</fullName>
    </submittedName>
</protein>
<proteinExistence type="predicted"/>
<dbReference type="Gene3D" id="3.40.710.10">
    <property type="entry name" value="DD-peptidase/beta-lactamase superfamily"/>
    <property type="match status" value="1"/>
</dbReference>
<evidence type="ECO:0000259" key="2">
    <source>
        <dbReference type="Pfam" id="PF00144"/>
    </source>
</evidence>
<comment type="caution">
    <text evidence="3">The sequence shown here is derived from an EMBL/GenBank/DDBJ whole genome shotgun (WGS) entry which is preliminary data.</text>
</comment>
<reference evidence="3 4" key="1">
    <citation type="submission" date="2018-11" db="EMBL/GenBank/DDBJ databases">
        <title>Genomic Encyclopedia of Type Strains, Phase IV (KMG-IV): sequencing the most valuable type-strain genomes for metagenomic binning, comparative biology and taxonomic classification.</title>
        <authorList>
            <person name="Goeker M."/>
        </authorList>
    </citation>
    <scope>NUCLEOTIDE SEQUENCE [LARGE SCALE GENOMIC DNA]</scope>
    <source>
        <strain evidence="3 4">DSM 25623</strain>
    </source>
</reference>
<dbReference type="PANTHER" id="PTHR46825:SF15">
    <property type="entry name" value="BETA-LACTAMASE-RELATED DOMAIN-CONTAINING PROTEIN"/>
    <property type="match status" value="1"/>
</dbReference>
<keyword evidence="4" id="KW-1185">Reference proteome</keyword>
<evidence type="ECO:0000313" key="4">
    <source>
        <dbReference type="Proteomes" id="UP000269708"/>
    </source>
</evidence>
<dbReference type="InterPro" id="IPR012338">
    <property type="entry name" value="Beta-lactam/transpept-like"/>
</dbReference>
<dbReference type="Proteomes" id="UP000269708">
    <property type="component" value="Unassembled WGS sequence"/>
</dbReference>
<dbReference type="AlphaFoldDB" id="A0A3N4V3I5"/>
<organism evidence="3 4">
    <name type="scientific">Vulcaniibacterium tengchongense</name>
    <dbReference type="NCBI Taxonomy" id="1273429"/>
    <lineage>
        <taxon>Bacteria</taxon>
        <taxon>Pseudomonadati</taxon>
        <taxon>Pseudomonadota</taxon>
        <taxon>Gammaproteobacteria</taxon>
        <taxon>Lysobacterales</taxon>
        <taxon>Lysobacteraceae</taxon>
        <taxon>Vulcaniibacterium</taxon>
    </lineage>
</organism>
<evidence type="ECO:0000256" key="1">
    <source>
        <dbReference type="SAM" id="MobiDB-lite"/>
    </source>
</evidence>
<dbReference type="PANTHER" id="PTHR46825">
    <property type="entry name" value="D-ALANYL-D-ALANINE-CARBOXYPEPTIDASE/ENDOPEPTIDASE AMPH"/>
    <property type="match status" value="1"/>
</dbReference>
<name>A0A3N4V3I5_9GAMM</name>
<dbReference type="InterPro" id="IPR050491">
    <property type="entry name" value="AmpC-like"/>
</dbReference>
<evidence type="ECO:0000313" key="3">
    <source>
        <dbReference type="EMBL" id="RPE77048.1"/>
    </source>
</evidence>
<feature type="region of interest" description="Disordered" evidence="1">
    <location>
        <begin position="448"/>
        <end position="467"/>
    </location>
</feature>